<keyword evidence="2" id="KW-1185">Reference proteome</keyword>
<accession>A0A6G1FXQ0</accession>
<evidence type="ECO:0000313" key="3">
    <source>
        <dbReference type="RefSeq" id="XP_033532077.1"/>
    </source>
</evidence>
<evidence type="ECO:0000313" key="1">
    <source>
        <dbReference type="EMBL" id="KAF1810446.1"/>
    </source>
</evidence>
<dbReference type="EMBL" id="ML975166">
    <property type="protein sequence ID" value="KAF1810446.1"/>
    <property type="molecule type" value="Genomic_DNA"/>
</dbReference>
<dbReference type="AlphaFoldDB" id="A0A6G1FXQ0"/>
<dbReference type="RefSeq" id="XP_033532077.1">
    <property type="nucleotide sequence ID" value="XM_033683409.1"/>
</dbReference>
<dbReference type="Proteomes" id="UP000504638">
    <property type="component" value="Unplaced"/>
</dbReference>
<dbReference type="GeneID" id="54423979"/>
<gene>
    <name evidence="1 3" type="ORF">P152DRAFT_98818</name>
</gene>
<name>A0A6G1FXQ0_9PEZI</name>
<sequence length="123" mass="14256">MSWPPIVAGQLSLRGLQWLLSGSDGLHDIGVRHTLSCYSDGRDGISDMIYLEGIGWIWERFAGGELVMRRGYFPVCFQRVHRRNRYFVSTEQPSAMIFRPYIHSMGRFRLKCSRMPCSNCLQH</sequence>
<reference evidence="3" key="2">
    <citation type="submission" date="2020-04" db="EMBL/GenBank/DDBJ databases">
        <authorList>
            <consortium name="NCBI Genome Project"/>
        </authorList>
    </citation>
    <scope>NUCLEOTIDE SEQUENCE</scope>
    <source>
        <strain evidence="3">CBS 781.70</strain>
    </source>
</reference>
<reference evidence="1 3" key="1">
    <citation type="submission" date="2020-01" db="EMBL/GenBank/DDBJ databases">
        <authorList>
            <consortium name="DOE Joint Genome Institute"/>
            <person name="Haridas S."/>
            <person name="Albert R."/>
            <person name="Binder M."/>
            <person name="Bloem J."/>
            <person name="Labutti K."/>
            <person name="Salamov A."/>
            <person name="Andreopoulos B."/>
            <person name="Baker S.E."/>
            <person name="Barry K."/>
            <person name="Bills G."/>
            <person name="Bluhm B.H."/>
            <person name="Cannon C."/>
            <person name="Castanera R."/>
            <person name="Culley D.E."/>
            <person name="Daum C."/>
            <person name="Ezra D."/>
            <person name="Gonzalez J.B."/>
            <person name="Henrissat B."/>
            <person name="Kuo A."/>
            <person name="Liang C."/>
            <person name="Lipzen A."/>
            <person name="Lutzoni F."/>
            <person name="Magnuson J."/>
            <person name="Mondo S."/>
            <person name="Nolan M."/>
            <person name="Ohm R."/>
            <person name="Pangilinan J."/>
            <person name="Park H.-J."/>
            <person name="Ramirez L."/>
            <person name="Alfaro M."/>
            <person name="Sun H."/>
            <person name="Tritt A."/>
            <person name="Yoshinaga Y."/>
            <person name="Zwiers L.-H."/>
            <person name="Turgeon B.G."/>
            <person name="Goodwin S.B."/>
            <person name="Spatafora J.W."/>
            <person name="Crous P.W."/>
            <person name="Grigoriev I.V."/>
        </authorList>
    </citation>
    <scope>NUCLEOTIDE SEQUENCE</scope>
    <source>
        <strain evidence="1 3">CBS 781.70</strain>
    </source>
</reference>
<evidence type="ECO:0000313" key="2">
    <source>
        <dbReference type="Proteomes" id="UP000504638"/>
    </source>
</evidence>
<reference evidence="3" key="3">
    <citation type="submission" date="2025-04" db="UniProtKB">
        <authorList>
            <consortium name="RefSeq"/>
        </authorList>
    </citation>
    <scope>IDENTIFICATION</scope>
    <source>
        <strain evidence="3">CBS 781.70</strain>
    </source>
</reference>
<organism evidence="1">
    <name type="scientific">Eremomyces bilateralis CBS 781.70</name>
    <dbReference type="NCBI Taxonomy" id="1392243"/>
    <lineage>
        <taxon>Eukaryota</taxon>
        <taxon>Fungi</taxon>
        <taxon>Dikarya</taxon>
        <taxon>Ascomycota</taxon>
        <taxon>Pezizomycotina</taxon>
        <taxon>Dothideomycetes</taxon>
        <taxon>Dothideomycetes incertae sedis</taxon>
        <taxon>Eremomycetales</taxon>
        <taxon>Eremomycetaceae</taxon>
        <taxon>Eremomyces</taxon>
    </lineage>
</organism>
<protein>
    <submittedName>
        <fullName evidence="1 3">Uncharacterized protein</fullName>
    </submittedName>
</protein>
<proteinExistence type="predicted"/>